<dbReference type="Pfam" id="PF01930">
    <property type="entry name" value="Cas_Cas4"/>
    <property type="match status" value="1"/>
</dbReference>
<evidence type="ECO:0000259" key="1">
    <source>
        <dbReference type="Pfam" id="PF01930"/>
    </source>
</evidence>
<dbReference type="EMBL" id="MN876842">
    <property type="protein sequence ID" value="QJF12325.1"/>
    <property type="molecule type" value="Genomic_DNA"/>
</dbReference>
<proteinExistence type="predicted"/>
<sequence length="208" mass="24425">MVYENKIKESFKKIYPEDTLYPSEIGHCLRKTILARRIVHTKNLSNDFMDLGVIIHADIENYLTQQLGCDAEKAIEYQIEGVKISARIDLLCHGDLLELKTVSHFIRQPYQNHIVQVSLYLHILSQLGYNVNNVYIIYVNRQNYDVQEFKIQKEQLDAGLKQAIKFIEDYKKYKNEQNIFKIPFADLVFCKTCEFNNICYGSITNFLK</sequence>
<dbReference type="Proteomes" id="UP000502393">
    <property type="component" value="Segment"/>
</dbReference>
<evidence type="ECO:0000313" key="2">
    <source>
        <dbReference type="EMBL" id="QJF12325.1"/>
    </source>
</evidence>
<dbReference type="InterPro" id="IPR011604">
    <property type="entry name" value="PDDEXK-like_dom_sf"/>
</dbReference>
<name>A0A6M3VZ20_9VIRU</name>
<protein>
    <submittedName>
        <fullName evidence="2">Putative CRISPR-associated Cas4 nuclease</fullName>
    </submittedName>
</protein>
<feature type="domain" description="DUF83" evidence="1">
    <location>
        <begin position="27"/>
        <end position="200"/>
    </location>
</feature>
<gene>
    <name evidence="2" type="ORF">ARV3_gp12</name>
</gene>
<reference evidence="2 3" key="1">
    <citation type="journal article" date="2020" name="ISME J.">
        <title>New virus isolates from Italian hydrothermal environments underscore the biogeographic pattern in archaeal virus communities.</title>
        <authorList>
            <person name="Baquero D.P."/>
            <person name="Contursi P."/>
            <person name="Piochi M."/>
            <person name="Bartolucci S."/>
            <person name="Liu Y."/>
            <person name="Cvirkaite-Krupovic V."/>
            <person name="Prangishvili D."/>
            <person name="Krupovic M."/>
        </authorList>
    </citation>
    <scope>NUCLEOTIDE SEQUENCE [LARGE SCALE GENOMIC DNA]</scope>
    <source>
        <strain evidence="2">9</strain>
    </source>
</reference>
<accession>A0A6M3VZ20</accession>
<dbReference type="Gene3D" id="3.90.320.10">
    <property type="match status" value="1"/>
</dbReference>
<organism evidence="2 3">
    <name type="scientific">Acidianus rod-shaped virus 3</name>
    <dbReference type="NCBI Taxonomy" id="2730617"/>
    <lineage>
        <taxon>Viruses</taxon>
        <taxon>Adnaviria</taxon>
        <taxon>Zilligvirae</taxon>
        <taxon>Taleaviricota</taxon>
        <taxon>Tokiviricetes</taxon>
        <taxon>Ligamenvirales</taxon>
        <taxon>Rudiviridae</taxon>
        <taxon>Hoswirudivirus</taxon>
        <taxon>Hoswirudivirus acidiani</taxon>
        <taxon>Hoswirudivirus ARV3</taxon>
    </lineage>
</organism>
<evidence type="ECO:0000313" key="3">
    <source>
        <dbReference type="Proteomes" id="UP000502393"/>
    </source>
</evidence>
<keyword evidence="3" id="KW-1185">Reference proteome</keyword>
<dbReference type="InterPro" id="IPR022765">
    <property type="entry name" value="Dna2/Cas4_DUF83"/>
</dbReference>